<gene>
    <name evidence="2" type="ORF">GGD69_004629</name>
</gene>
<feature type="region of interest" description="Disordered" evidence="1">
    <location>
        <begin position="33"/>
        <end position="52"/>
    </location>
</feature>
<protein>
    <submittedName>
        <fullName evidence="2">Uncharacterized protein</fullName>
    </submittedName>
</protein>
<proteinExistence type="predicted"/>
<reference evidence="2 3" key="1">
    <citation type="submission" date="2020-08" db="EMBL/GenBank/DDBJ databases">
        <title>Genomic Encyclopedia of Type Strains, Phase IV (KMG-V): Genome sequencing to study the core and pangenomes of soil and plant-associated prokaryotes.</title>
        <authorList>
            <person name="Whitman W."/>
        </authorList>
    </citation>
    <scope>NUCLEOTIDE SEQUENCE [LARGE SCALE GENOMIC DNA]</scope>
    <source>
        <strain evidence="2 3">SEMIA 4013</strain>
    </source>
</reference>
<dbReference type="Proteomes" id="UP000518681">
    <property type="component" value="Unassembled WGS sequence"/>
</dbReference>
<comment type="caution">
    <text evidence="2">The sequence shown here is derived from an EMBL/GenBank/DDBJ whole genome shotgun (WGS) entry which is preliminary data.</text>
</comment>
<sequence>MQFFPSIQDSRFAKADWEAEFYTVNELGGAARRGAKPLAESTRQRAHRDQQRGRFVINPDKEKYVEVAR</sequence>
<dbReference type="RefSeq" id="WP_183799049.1">
    <property type="nucleotide sequence ID" value="NZ_JACIII010000008.1"/>
</dbReference>
<evidence type="ECO:0000313" key="2">
    <source>
        <dbReference type="EMBL" id="MBB6203742.1"/>
    </source>
</evidence>
<evidence type="ECO:0000256" key="1">
    <source>
        <dbReference type="SAM" id="MobiDB-lite"/>
    </source>
</evidence>
<organism evidence="2 3">
    <name type="scientific">Paraburkholderia fungorum</name>
    <dbReference type="NCBI Taxonomy" id="134537"/>
    <lineage>
        <taxon>Bacteria</taxon>
        <taxon>Pseudomonadati</taxon>
        <taxon>Pseudomonadota</taxon>
        <taxon>Betaproteobacteria</taxon>
        <taxon>Burkholderiales</taxon>
        <taxon>Burkholderiaceae</taxon>
        <taxon>Paraburkholderia</taxon>
    </lineage>
</organism>
<accession>A0AAW3V1H7</accession>
<name>A0AAW3V1H7_9BURK</name>
<evidence type="ECO:0000313" key="3">
    <source>
        <dbReference type="Proteomes" id="UP000518681"/>
    </source>
</evidence>
<dbReference type="AlphaFoldDB" id="A0AAW3V1H7"/>
<dbReference type="EMBL" id="JACIIK010000008">
    <property type="protein sequence ID" value="MBB6203742.1"/>
    <property type="molecule type" value="Genomic_DNA"/>
</dbReference>